<dbReference type="InterPro" id="IPR006357">
    <property type="entry name" value="HAD-SF_hydro_IIA"/>
</dbReference>
<dbReference type="Gene3D" id="3.40.50.1000">
    <property type="entry name" value="HAD superfamily/HAD-like"/>
    <property type="match status" value="2"/>
</dbReference>
<keyword evidence="7" id="KW-1185">Reference proteome</keyword>
<dbReference type="GO" id="GO:0046872">
    <property type="term" value="F:metal ion binding"/>
    <property type="evidence" value="ECO:0007669"/>
    <property type="project" value="UniProtKB-KW"/>
</dbReference>
<dbReference type="NCBIfam" id="TIGR01460">
    <property type="entry name" value="HAD-SF-IIA"/>
    <property type="match status" value="1"/>
</dbReference>
<dbReference type="OrthoDB" id="148966at2"/>
<dbReference type="InterPro" id="IPR023214">
    <property type="entry name" value="HAD_sf"/>
</dbReference>
<organism evidence="6 7">
    <name type="scientific">Isoalcanivorax pacificus W11-5</name>
    <dbReference type="NCBI Taxonomy" id="391936"/>
    <lineage>
        <taxon>Bacteria</taxon>
        <taxon>Pseudomonadati</taxon>
        <taxon>Pseudomonadota</taxon>
        <taxon>Gammaproteobacteria</taxon>
        <taxon>Oceanospirillales</taxon>
        <taxon>Alcanivoracaceae</taxon>
        <taxon>Isoalcanivorax</taxon>
    </lineage>
</organism>
<gene>
    <name evidence="6" type="ORF">S7S_07960</name>
</gene>
<sequence length="254" mass="27413">MGLKAVFLDLAGVLYEGRRAIPGAQDAVARLQASPLTLRFVTNTSRRSRAQVLDDLAQLGFDIAPDTLFTAPLAARQWLVRRGHRPLLLVHPDIECEFAGLSQADPDAVLLADAEDRLNYRNLDNAFRLLMTGAPLLAIGINRYFKTEDGLHLDAGPFVRALEFATGTQAVVAGKPATDFFREVLNDAGCAPEEALMVGDDVHGDVEGALDAGLRAMLVQTGKYRPGDEDRIQGVFGVRPSITEVVDAVLQPPG</sequence>
<keyword evidence="4" id="KW-0460">Magnesium</keyword>
<dbReference type="PANTHER" id="PTHR19288:SF46">
    <property type="entry name" value="HALOACID DEHALOGENASE-LIKE HYDROLASE DOMAIN-CONTAINING PROTEIN 2"/>
    <property type="match status" value="1"/>
</dbReference>
<dbReference type="GO" id="GO:0005737">
    <property type="term" value="C:cytoplasm"/>
    <property type="evidence" value="ECO:0007669"/>
    <property type="project" value="TreeGrafter"/>
</dbReference>
<dbReference type="RefSeq" id="WP_008735826.1">
    <property type="nucleotide sequence ID" value="NZ_CP004387.1"/>
</dbReference>
<keyword evidence="6" id="KW-0378">Hydrolase</keyword>
<dbReference type="EMBL" id="CP004387">
    <property type="protein sequence ID" value="AJD48008.1"/>
    <property type="molecule type" value="Genomic_DNA"/>
</dbReference>
<dbReference type="PANTHER" id="PTHR19288">
    <property type="entry name" value="4-NITROPHENYLPHOSPHATASE-RELATED"/>
    <property type="match status" value="1"/>
</dbReference>
<evidence type="ECO:0000256" key="5">
    <source>
        <dbReference type="ARBA" id="ARBA00039666"/>
    </source>
</evidence>
<evidence type="ECO:0000313" key="6">
    <source>
        <dbReference type="EMBL" id="AJD48008.1"/>
    </source>
</evidence>
<evidence type="ECO:0000256" key="1">
    <source>
        <dbReference type="ARBA" id="ARBA00001946"/>
    </source>
</evidence>
<accession>A0A0B4XNH1</accession>
<dbReference type="KEGG" id="apac:S7S_07960"/>
<dbReference type="STRING" id="391936.S7S_07960"/>
<evidence type="ECO:0000256" key="3">
    <source>
        <dbReference type="ARBA" id="ARBA00022723"/>
    </source>
</evidence>
<dbReference type="SUPFAM" id="SSF56784">
    <property type="entry name" value="HAD-like"/>
    <property type="match status" value="1"/>
</dbReference>
<dbReference type="Pfam" id="PF13344">
    <property type="entry name" value="Hydrolase_6"/>
    <property type="match status" value="1"/>
</dbReference>
<name>A0A0B4XNH1_9GAMM</name>
<evidence type="ECO:0000256" key="2">
    <source>
        <dbReference type="ARBA" id="ARBA00007958"/>
    </source>
</evidence>
<keyword evidence="3" id="KW-0479">Metal-binding</keyword>
<dbReference type="HOGENOM" id="CLU_043473_4_0_6"/>
<reference evidence="6 7" key="1">
    <citation type="journal article" date="2012" name="J. Bacteriol.">
        <title>Genome sequence of an alkane-degrading bacterium, Alcanivorax pacificus type strain W11-5, isolated from deep sea sediment.</title>
        <authorList>
            <person name="Lai Q."/>
            <person name="Shao Z."/>
        </authorList>
    </citation>
    <scope>NUCLEOTIDE SEQUENCE [LARGE SCALE GENOMIC DNA]</scope>
    <source>
        <strain evidence="6 7">W11-5</strain>
    </source>
</reference>
<dbReference type="Pfam" id="PF13242">
    <property type="entry name" value="Hydrolase_like"/>
    <property type="match status" value="1"/>
</dbReference>
<evidence type="ECO:0000256" key="4">
    <source>
        <dbReference type="ARBA" id="ARBA00022842"/>
    </source>
</evidence>
<dbReference type="Proteomes" id="UP000006764">
    <property type="component" value="Chromosome"/>
</dbReference>
<comment type="cofactor">
    <cofactor evidence="1">
        <name>Mg(2+)</name>
        <dbReference type="ChEBI" id="CHEBI:18420"/>
    </cofactor>
</comment>
<proteinExistence type="inferred from homology"/>
<dbReference type="InterPro" id="IPR036412">
    <property type="entry name" value="HAD-like_sf"/>
</dbReference>
<comment type="similarity">
    <text evidence="2">Belongs to the HAD-like hydrolase superfamily.</text>
</comment>
<dbReference type="InterPro" id="IPR006355">
    <property type="entry name" value="LHPP/HDHD2"/>
</dbReference>
<protein>
    <recommendedName>
        <fullName evidence="5">Haloacid dehalogenase-like hydrolase domain-containing protein 2</fullName>
    </recommendedName>
</protein>
<dbReference type="AlphaFoldDB" id="A0A0B4XNH1"/>
<dbReference type="NCBIfam" id="TIGR01458">
    <property type="entry name" value="HAD-SF-IIA-hyp3"/>
    <property type="match status" value="1"/>
</dbReference>
<evidence type="ECO:0000313" key="7">
    <source>
        <dbReference type="Proteomes" id="UP000006764"/>
    </source>
</evidence>
<dbReference type="GO" id="GO:0016791">
    <property type="term" value="F:phosphatase activity"/>
    <property type="evidence" value="ECO:0007669"/>
    <property type="project" value="InterPro"/>
</dbReference>